<feature type="non-terminal residue" evidence="1">
    <location>
        <position position="104"/>
    </location>
</feature>
<comment type="caution">
    <text evidence="1">The sequence shown here is derived from an EMBL/GenBank/DDBJ whole genome shotgun (WGS) entry which is preliminary data.</text>
</comment>
<sequence length="104" mass="12165">MFAKLLKFFISRPKSTFFGTLFICLFLSFFAFKLSVDASAESLLLEDDADLKTFREISKHYKSDNFLLLAFKPYDEKPFSNENLAKLKKLHEELEKAPLVERVF</sequence>
<gene>
    <name evidence="1" type="ORF">F7R09_30485</name>
</gene>
<dbReference type="AlphaFoldDB" id="A0A643CXN7"/>
<accession>A0A643CXN7</accession>
<proteinExistence type="predicted"/>
<organism evidence="1">
    <name type="scientific">Pseudomonas vancouverensis</name>
    <dbReference type="NCBI Taxonomy" id="95300"/>
    <lineage>
        <taxon>Bacteria</taxon>
        <taxon>Pseudomonadati</taxon>
        <taxon>Pseudomonadota</taxon>
        <taxon>Gammaproteobacteria</taxon>
        <taxon>Pseudomonadales</taxon>
        <taxon>Pseudomonadaceae</taxon>
        <taxon>Pseudomonas</taxon>
    </lineage>
</organism>
<dbReference type="EMBL" id="VZPU01000126">
    <property type="protein sequence ID" value="KAB0479609.1"/>
    <property type="molecule type" value="Genomic_DNA"/>
</dbReference>
<protein>
    <submittedName>
        <fullName evidence="1">RND family transporter</fullName>
    </submittedName>
</protein>
<name>A0A643CXN7_PSEVA</name>
<evidence type="ECO:0000313" key="1">
    <source>
        <dbReference type="EMBL" id="KAB0479609.1"/>
    </source>
</evidence>
<reference evidence="1" key="1">
    <citation type="submission" date="2019-09" db="EMBL/GenBank/DDBJ databases">
        <title>Draft genome sequences of 48 bacterial type strains from the CCUG.</title>
        <authorList>
            <person name="Tunovic T."/>
            <person name="Pineiro-Iglesias B."/>
            <person name="Unosson C."/>
            <person name="Inganas E."/>
            <person name="Ohlen M."/>
            <person name="Cardew S."/>
            <person name="Jensie-Markopoulos S."/>
            <person name="Salva-Serra F."/>
            <person name="Jaen-Luchoro D."/>
            <person name="Karlsson R."/>
            <person name="Svensson-Stadler L."/>
            <person name="Chun J."/>
            <person name="Moore E."/>
        </authorList>
    </citation>
    <scope>NUCLEOTIDE SEQUENCE</scope>
    <source>
        <strain evidence="1">CCUG 49675</strain>
    </source>
</reference>